<dbReference type="PANTHER" id="PTHR34606">
    <property type="entry name" value="BON DOMAIN-CONTAINING PROTEIN"/>
    <property type="match status" value="1"/>
</dbReference>
<accession>A0A3A1Y7U0</accession>
<dbReference type="PROSITE" id="PS51257">
    <property type="entry name" value="PROKAR_LIPOPROTEIN"/>
    <property type="match status" value="1"/>
</dbReference>
<feature type="signal peptide" evidence="1">
    <location>
        <begin position="1"/>
        <end position="26"/>
    </location>
</feature>
<evidence type="ECO:0000256" key="1">
    <source>
        <dbReference type="SAM" id="SignalP"/>
    </source>
</evidence>
<dbReference type="EMBL" id="NRJH01000011">
    <property type="protein sequence ID" value="RIY33695.1"/>
    <property type="molecule type" value="Genomic_DNA"/>
</dbReference>
<dbReference type="InterPro" id="IPR051686">
    <property type="entry name" value="Lipoprotein_DolP"/>
</dbReference>
<dbReference type="AlphaFoldDB" id="A0A3A1Y7U0"/>
<evidence type="ECO:0000259" key="2">
    <source>
        <dbReference type="PROSITE" id="PS50914"/>
    </source>
</evidence>
<proteinExistence type="predicted"/>
<gene>
    <name evidence="3" type="ORF">CJP74_01035</name>
</gene>
<name>A0A3A1Y7U0_9GAMM</name>
<feature type="domain" description="BON" evidence="2">
    <location>
        <begin position="42"/>
        <end position="112"/>
    </location>
</feature>
<reference evidence="3 4" key="1">
    <citation type="submission" date="2017-08" db="EMBL/GenBank/DDBJ databases">
        <title>Reclassification of Bisgaard taxon 37 and 44.</title>
        <authorList>
            <person name="Christensen H."/>
        </authorList>
    </citation>
    <scope>NUCLEOTIDE SEQUENCE [LARGE SCALE GENOMIC DNA]</scope>
    <source>
        <strain evidence="3 4">B96_4</strain>
    </source>
</reference>
<evidence type="ECO:0000313" key="3">
    <source>
        <dbReference type="EMBL" id="RIY33695.1"/>
    </source>
</evidence>
<feature type="chain" id="PRO_5017228333" description="BON domain-containing protein" evidence="1">
    <location>
        <begin position="27"/>
        <end position="188"/>
    </location>
</feature>
<dbReference type="OrthoDB" id="9783990at2"/>
<keyword evidence="4" id="KW-1185">Reference proteome</keyword>
<evidence type="ECO:0000313" key="4">
    <source>
        <dbReference type="Proteomes" id="UP000266258"/>
    </source>
</evidence>
<dbReference type="RefSeq" id="WP_119496422.1">
    <property type="nucleotide sequence ID" value="NZ_NRJH01000011.1"/>
</dbReference>
<feature type="domain" description="BON" evidence="2">
    <location>
        <begin position="123"/>
        <end position="188"/>
    </location>
</feature>
<dbReference type="PANTHER" id="PTHR34606:SF4">
    <property type="entry name" value="OUTER MEMBRANE LIPOPROTEIN DOLP"/>
    <property type="match status" value="1"/>
</dbReference>
<keyword evidence="1" id="KW-0732">Signal</keyword>
<comment type="caution">
    <text evidence="3">The sequence shown here is derived from an EMBL/GenBank/DDBJ whole genome shotgun (WGS) entry which is preliminary data.</text>
</comment>
<dbReference type="InterPro" id="IPR007055">
    <property type="entry name" value="BON_dom"/>
</dbReference>
<dbReference type="Proteomes" id="UP000266258">
    <property type="component" value="Unassembled WGS sequence"/>
</dbReference>
<organism evidence="3 4">
    <name type="scientific">Psittacicella melopsittaci</name>
    <dbReference type="NCBI Taxonomy" id="2028576"/>
    <lineage>
        <taxon>Bacteria</taxon>
        <taxon>Pseudomonadati</taxon>
        <taxon>Pseudomonadota</taxon>
        <taxon>Gammaproteobacteria</taxon>
        <taxon>Pasteurellales</taxon>
        <taxon>Psittacicellaceae</taxon>
        <taxon>Psittacicella</taxon>
    </lineage>
</organism>
<sequence length="188" mass="20063">MLKKITLVVALAAVLGACTTSNNNTATTTTTTTTTQQQATISDSALEQNINQSIENAYPSSRFPHRITAVVWEGITLLIGQAQNQELADNVVKVAEQVYGVGKILNQIQVNSQFNPTVSGNVSDATITSVVKSKLVLTRNVPARRIKVITQNGIVYLLSKATLAQTETAARVAAAENGVKDVRIVTLD</sequence>
<dbReference type="Pfam" id="PF04972">
    <property type="entry name" value="BON"/>
    <property type="match status" value="2"/>
</dbReference>
<dbReference type="PROSITE" id="PS50914">
    <property type="entry name" value="BON"/>
    <property type="match status" value="2"/>
</dbReference>
<protein>
    <recommendedName>
        <fullName evidence="2">BON domain-containing protein</fullName>
    </recommendedName>
</protein>